<gene>
    <name evidence="1" type="ORF">MACH26_25510</name>
</gene>
<evidence type="ECO:0000313" key="1">
    <source>
        <dbReference type="EMBL" id="BDX07030.1"/>
    </source>
</evidence>
<sequence length="122" mass="13371">MQKNVLLVGLHPDVVDYQKWPELSPEKLLNGLNAGVAALQAEGIDAAWCLTDTGETAKQVLSEALKEKQYDVVLVGAGVRTDPEHLVLFEIILNSISELAPKAKMAFNTSPFDTVEAVKRWL</sequence>
<dbReference type="Proteomes" id="UP001333710">
    <property type="component" value="Chromosome"/>
</dbReference>
<reference evidence="1" key="1">
    <citation type="submission" date="2023-01" db="EMBL/GenBank/DDBJ databases">
        <title>Complete genome sequence of Planctobacterium marinum strain Dej080120_11.</title>
        <authorList>
            <person name="Ueki S."/>
            <person name="Maruyama F."/>
        </authorList>
    </citation>
    <scope>NUCLEOTIDE SEQUENCE</scope>
    <source>
        <strain evidence="1">Dej080120_11</strain>
    </source>
</reference>
<dbReference type="KEGG" id="pmaw:MACH26_25510"/>
<dbReference type="AlphaFoldDB" id="A0AA48HYN4"/>
<dbReference type="RefSeq" id="WP_338293020.1">
    <property type="nucleotide sequence ID" value="NZ_AP027272.1"/>
</dbReference>
<protein>
    <submittedName>
        <fullName evidence="1">Uncharacterized protein</fullName>
    </submittedName>
</protein>
<organism evidence="1 2">
    <name type="scientific">Planctobacterium marinum</name>
    <dbReference type="NCBI Taxonomy" id="1631968"/>
    <lineage>
        <taxon>Bacteria</taxon>
        <taxon>Pseudomonadati</taxon>
        <taxon>Pseudomonadota</taxon>
        <taxon>Gammaproteobacteria</taxon>
        <taxon>Alteromonadales</taxon>
        <taxon>Alteromonadaceae</taxon>
        <taxon>Planctobacterium</taxon>
    </lineage>
</organism>
<dbReference type="EMBL" id="AP027272">
    <property type="protein sequence ID" value="BDX07030.1"/>
    <property type="molecule type" value="Genomic_DNA"/>
</dbReference>
<evidence type="ECO:0000313" key="2">
    <source>
        <dbReference type="Proteomes" id="UP001333710"/>
    </source>
</evidence>
<name>A0AA48HYN4_9ALTE</name>
<keyword evidence="2" id="KW-1185">Reference proteome</keyword>
<accession>A0AA48HYN4</accession>
<proteinExistence type="predicted"/>